<dbReference type="AlphaFoldDB" id="A0A0M0K8P1"/>
<feature type="transmembrane region" description="Helical" evidence="2">
    <location>
        <begin position="365"/>
        <end position="386"/>
    </location>
</feature>
<accession>A0A0M0K8P1</accession>
<proteinExistence type="predicted"/>
<comment type="caution">
    <text evidence="3">The sequence shown here is derived from an EMBL/GenBank/DDBJ whole genome shotgun (WGS) entry which is preliminary data.</text>
</comment>
<keyword evidence="2" id="KW-0812">Transmembrane</keyword>
<sequence length="549" mass="60045">MAPFRPTLDTGNNQWKLELEMTISLRWADSRLVSVPCRLKLGDMLSLAPGTAAAVREAQESDRSIIWMPTPKINDSAITYRADPSNVAPGSIKNEVSEATFTFTGGATTPWIGAGPGGSTHCVDCAHQTLSFTWAIGIEPLLLFDFYPFDHQQFTIRFDLGEQVDAFSCEHLLSDKSSLFATLEAEGNLDSLLPFTDEYSWNTGAAEPLSAHHPKGDGGAVDKGKCDITFKVKRDTSIIFLKVIIPTIIVVYVGLLAVLLRAEDHSGDRAALLGVSLLINMVNIERDNGIGKLAYSVWFDTFNLSQIIIIVIAVIEGLIEYRLHIAGRELECLILQSVWSWLLLVGFYPLMTAAIILGGADLPEGALACWILMGICFFIALCVGYYRIRIGRVRRKQALKRLFDADTRDPEDFMHHFTAAFEAFDELGAGVLHIDVARELFKAAMNRDYDGDGQVTGFELFSNSMDEARKVATATGGKLSIEACEDLFAKLGVTKPGGSIRGGDTDTVATKNGGPSSRRYSKPETVVPVTPRGSISTAEETEIQSMKTE</sequence>
<organism evidence="3 4">
    <name type="scientific">Chrysochromulina tobinii</name>
    <dbReference type="NCBI Taxonomy" id="1460289"/>
    <lineage>
        <taxon>Eukaryota</taxon>
        <taxon>Haptista</taxon>
        <taxon>Haptophyta</taxon>
        <taxon>Prymnesiophyceae</taxon>
        <taxon>Prymnesiales</taxon>
        <taxon>Chrysochromulinaceae</taxon>
        <taxon>Chrysochromulina</taxon>
    </lineage>
</organism>
<feature type="region of interest" description="Disordered" evidence="1">
    <location>
        <begin position="499"/>
        <end position="549"/>
    </location>
</feature>
<evidence type="ECO:0008006" key="5">
    <source>
        <dbReference type="Google" id="ProtNLM"/>
    </source>
</evidence>
<reference evidence="4" key="1">
    <citation type="journal article" date="2015" name="PLoS Genet.">
        <title>Genome Sequence and Transcriptome Analyses of Chrysochromulina tobin: Metabolic Tools for Enhanced Algal Fitness in the Prominent Order Prymnesiales (Haptophyceae).</title>
        <authorList>
            <person name="Hovde B.T."/>
            <person name="Deodato C.R."/>
            <person name="Hunsperger H.M."/>
            <person name="Ryken S.A."/>
            <person name="Yost W."/>
            <person name="Jha R.K."/>
            <person name="Patterson J."/>
            <person name="Monnat R.J. Jr."/>
            <person name="Barlow S.B."/>
            <person name="Starkenburg S.R."/>
            <person name="Cattolico R.A."/>
        </authorList>
    </citation>
    <scope>NUCLEOTIDE SEQUENCE</scope>
    <source>
        <strain evidence="4">CCMP291</strain>
    </source>
</reference>
<dbReference type="Proteomes" id="UP000037460">
    <property type="component" value="Unassembled WGS sequence"/>
</dbReference>
<evidence type="ECO:0000256" key="1">
    <source>
        <dbReference type="SAM" id="MobiDB-lite"/>
    </source>
</evidence>
<keyword evidence="2" id="KW-0472">Membrane</keyword>
<dbReference type="EMBL" id="JWZX01000953">
    <property type="protein sequence ID" value="KOO35195.1"/>
    <property type="molecule type" value="Genomic_DNA"/>
</dbReference>
<feature type="transmembrane region" description="Helical" evidence="2">
    <location>
        <begin position="333"/>
        <end position="359"/>
    </location>
</feature>
<feature type="transmembrane region" description="Helical" evidence="2">
    <location>
        <begin position="304"/>
        <end position="321"/>
    </location>
</feature>
<feature type="transmembrane region" description="Helical" evidence="2">
    <location>
        <begin position="239"/>
        <end position="260"/>
    </location>
</feature>
<evidence type="ECO:0000313" key="3">
    <source>
        <dbReference type="EMBL" id="KOO35195.1"/>
    </source>
</evidence>
<protein>
    <recommendedName>
        <fullName evidence="5">EF-hand domain-containing protein</fullName>
    </recommendedName>
</protein>
<evidence type="ECO:0000256" key="2">
    <source>
        <dbReference type="SAM" id="Phobius"/>
    </source>
</evidence>
<name>A0A0M0K8P1_9EUKA</name>
<evidence type="ECO:0000313" key="4">
    <source>
        <dbReference type="Proteomes" id="UP000037460"/>
    </source>
</evidence>
<gene>
    <name evidence="3" type="ORF">Ctob_010874</name>
</gene>
<keyword evidence="2" id="KW-1133">Transmembrane helix</keyword>
<feature type="compositionally biased region" description="Polar residues" evidence="1">
    <location>
        <begin position="533"/>
        <end position="549"/>
    </location>
</feature>
<keyword evidence="4" id="KW-1185">Reference proteome</keyword>